<dbReference type="Gene3D" id="3.10.450.710">
    <property type="entry name" value="Tgt2/MlaC"/>
    <property type="match status" value="1"/>
</dbReference>
<feature type="signal peptide" evidence="1">
    <location>
        <begin position="1"/>
        <end position="24"/>
    </location>
</feature>
<dbReference type="PANTHER" id="PTHR36573">
    <property type="entry name" value="INTERMEMBRANE PHOSPHOLIPID TRANSPORT SYSTEM BINDING PROTEIN MLAC"/>
    <property type="match status" value="1"/>
</dbReference>
<evidence type="ECO:0000313" key="2">
    <source>
        <dbReference type="EMBL" id="SOD99749.1"/>
    </source>
</evidence>
<proteinExistence type="predicted"/>
<feature type="chain" id="PRO_5012945086" evidence="1">
    <location>
        <begin position="25"/>
        <end position="205"/>
    </location>
</feature>
<dbReference type="Proteomes" id="UP000219621">
    <property type="component" value="Unassembled WGS sequence"/>
</dbReference>
<dbReference type="InterPro" id="IPR008869">
    <property type="entry name" value="MlaC/ttg2D"/>
</dbReference>
<evidence type="ECO:0000313" key="3">
    <source>
        <dbReference type="Proteomes" id="UP000219621"/>
    </source>
</evidence>
<gene>
    <name evidence="2" type="ORF">SAMN05421508_109159</name>
</gene>
<keyword evidence="1" id="KW-0732">Signal</keyword>
<accession>A0A286GXE3</accession>
<keyword evidence="3" id="KW-1185">Reference proteome</keyword>
<reference evidence="2 3" key="1">
    <citation type="submission" date="2017-09" db="EMBL/GenBank/DDBJ databases">
        <authorList>
            <person name="Ehlers B."/>
            <person name="Leendertz F.H."/>
        </authorList>
    </citation>
    <scope>NUCLEOTIDE SEQUENCE [LARGE SCALE GENOMIC DNA]</scope>
    <source>
        <strain evidence="2 3">USBA 140</strain>
    </source>
</reference>
<dbReference type="RefSeq" id="WP_097280812.1">
    <property type="nucleotide sequence ID" value="NZ_OCNJ01000009.1"/>
</dbReference>
<evidence type="ECO:0000256" key="1">
    <source>
        <dbReference type="SAM" id="SignalP"/>
    </source>
</evidence>
<dbReference type="OrthoDB" id="8099120at2"/>
<dbReference type="PANTHER" id="PTHR36573:SF1">
    <property type="entry name" value="INTERMEMBRANE PHOSPHOLIPID TRANSPORT SYSTEM BINDING PROTEIN MLAC"/>
    <property type="match status" value="1"/>
</dbReference>
<dbReference type="AlphaFoldDB" id="A0A286GXE3"/>
<dbReference type="Pfam" id="PF05494">
    <property type="entry name" value="MlaC"/>
    <property type="match status" value="1"/>
</dbReference>
<sequence>MIRRMIAPLFLVAALVATPVAAQAEIAPEQAKQFISTVAERGINNILAADVPEQERTQRFRDMFIDTFDVDATARFVLGRHSRGADAGELDEFKKLFREYNILIWSQRFGDYKGQSLQVTGTQPDGDKGIFVESQVVDSGGSQPIDIVWRLRESNGQPQVVDIVVEGVSMALTYRSEYDSIVGRSGLSGLNKLLSEKVQQMQAAR</sequence>
<protein>
    <submittedName>
        <fullName evidence="2">Phospholipid transport system substrate-binding protein</fullName>
    </submittedName>
</protein>
<name>A0A286GXE3_9PROT</name>
<organism evidence="2 3">
    <name type="scientific">Caenispirillum bisanense</name>
    <dbReference type="NCBI Taxonomy" id="414052"/>
    <lineage>
        <taxon>Bacteria</taxon>
        <taxon>Pseudomonadati</taxon>
        <taxon>Pseudomonadota</taxon>
        <taxon>Alphaproteobacteria</taxon>
        <taxon>Rhodospirillales</taxon>
        <taxon>Novispirillaceae</taxon>
        <taxon>Caenispirillum</taxon>
    </lineage>
</organism>
<dbReference type="InterPro" id="IPR042245">
    <property type="entry name" value="Tgt2/MlaC_sf"/>
</dbReference>
<dbReference type="EMBL" id="OCNJ01000009">
    <property type="protein sequence ID" value="SOD99749.1"/>
    <property type="molecule type" value="Genomic_DNA"/>
</dbReference>